<keyword evidence="1" id="KW-1133">Transmembrane helix</keyword>
<dbReference type="Proteomes" id="UP000517252">
    <property type="component" value="Unassembled WGS sequence"/>
</dbReference>
<comment type="caution">
    <text evidence="2">The sequence shown here is derived from an EMBL/GenBank/DDBJ whole genome shotgun (WGS) entry which is preliminary data.</text>
</comment>
<protein>
    <submittedName>
        <fullName evidence="2">Uncharacterized protein</fullName>
    </submittedName>
</protein>
<reference evidence="2 3" key="1">
    <citation type="submission" date="2020-07" db="EMBL/GenBank/DDBJ databases">
        <title>Trichoderma asperellum IC-1 whole genome shotgun sequence.</title>
        <authorList>
            <person name="Kanamasa S."/>
            <person name="Takahashi H."/>
        </authorList>
    </citation>
    <scope>NUCLEOTIDE SEQUENCE [LARGE SCALE GENOMIC DNA]</scope>
    <source>
        <strain evidence="2 3">IC-1</strain>
    </source>
</reference>
<dbReference type="EMBL" id="BLZH01000011">
    <property type="protein sequence ID" value="GFP58993.1"/>
    <property type="molecule type" value="Genomic_DNA"/>
</dbReference>
<sequence length="149" mass="16087">MALHDTGLGFIKDTQILELSPDGGSAKPGIYSLELPNARCHVARFVDNCGVSSTDRGNVFLLLSPLHVGYWLQVSLRCNPGILQCVPLPPCFTTAANLSLVIRPQMHDKDLCELELQKERHANTRVTGHSIPSTGFVGLALMLAVVVIG</sequence>
<gene>
    <name evidence="2" type="ORF">TASIC1_0011036000</name>
</gene>
<evidence type="ECO:0000313" key="2">
    <source>
        <dbReference type="EMBL" id="GFP58993.1"/>
    </source>
</evidence>
<organism evidence="2 3">
    <name type="scientific">Trichoderma asperellum</name>
    <name type="common">Filamentous fungus</name>
    <dbReference type="NCBI Taxonomy" id="101201"/>
    <lineage>
        <taxon>Eukaryota</taxon>
        <taxon>Fungi</taxon>
        <taxon>Dikarya</taxon>
        <taxon>Ascomycota</taxon>
        <taxon>Pezizomycotina</taxon>
        <taxon>Sordariomycetes</taxon>
        <taxon>Hypocreomycetidae</taxon>
        <taxon>Hypocreales</taxon>
        <taxon>Hypocreaceae</taxon>
        <taxon>Trichoderma</taxon>
    </lineage>
</organism>
<name>A0A6V8R8R4_TRIAP</name>
<feature type="transmembrane region" description="Helical" evidence="1">
    <location>
        <begin position="126"/>
        <end position="148"/>
    </location>
</feature>
<proteinExistence type="predicted"/>
<evidence type="ECO:0000256" key="1">
    <source>
        <dbReference type="SAM" id="Phobius"/>
    </source>
</evidence>
<dbReference type="AlphaFoldDB" id="A0A6V8R8R4"/>
<keyword evidence="1" id="KW-0472">Membrane</keyword>
<accession>A0A6V8R8R4</accession>
<evidence type="ECO:0000313" key="3">
    <source>
        <dbReference type="Proteomes" id="UP000517252"/>
    </source>
</evidence>
<keyword evidence="1" id="KW-0812">Transmembrane</keyword>